<feature type="region of interest" description="Disordered" evidence="2">
    <location>
        <begin position="244"/>
        <end position="289"/>
    </location>
</feature>
<accession>H3H276</accession>
<evidence type="ECO:0000313" key="3">
    <source>
        <dbReference type="EnsemblProtists" id="Phyra84447"/>
    </source>
</evidence>
<organism evidence="3 4">
    <name type="scientific">Phytophthora ramorum</name>
    <name type="common">Sudden oak death agent</name>
    <dbReference type="NCBI Taxonomy" id="164328"/>
    <lineage>
        <taxon>Eukaryota</taxon>
        <taxon>Sar</taxon>
        <taxon>Stramenopiles</taxon>
        <taxon>Oomycota</taxon>
        <taxon>Peronosporomycetes</taxon>
        <taxon>Peronosporales</taxon>
        <taxon>Peronosporaceae</taxon>
        <taxon>Phytophthora</taxon>
    </lineage>
</organism>
<dbReference type="HOGENOM" id="CLU_884197_0_0_1"/>
<dbReference type="InParanoid" id="H3H276"/>
<evidence type="ECO:0000256" key="2">
    <source>
        <dbReference type="SAM" id="MobiDB-lite"/>
    </source>
</evidence>
<dbReference type="Proteomes" id="UP000005238">
    <property type="component" value="Unassembled WGS sequence"/>
</dbReference>
<dbReference type="OMA" id="RYIGINS"/>
<feature type="coiled-coil region" evidence="1">
    <location>
        <begin position="99"/>
        <end position="133"/>
    </location>
</feature>
<dbReference type="AlphaFoldDB" id="H3H276"/>
<evidence type="ECO:0000256" key="1">
    <source>
        <dbReference type="SAM" id="Coils"/>
    </source>
</evidence>
<proteinExistence type="predicted"/>
<feature type="coiled-coil region" evidence="1">
    <location>
        <begin position="43"/>
        <end position="70"/>
    </location>
</feature>
<protein>
    <submittedName>
        <fullName evidence="3">Uncharacterized protein</fullName>
    </submittedName>
</protein>
<name>H3H276_PHYRM</name>
<evidence type="ECO:0000313" key="4">
    <source>
        <dbReference type="Proteomes" id="UP000005238"/>
    </source>
</evidence>
<keyword evidence="1" id="KW-0175">Coiled coil</keyword>
<dbReference type="EMBL" id="DS566110">
    <property type="status" value="NOT_ANNOTATED_CDS"/>
    <property type="molecule type" value="Genomic_DNA"/>
</dbReference>
<dbReference type="EnsemblProtists" id="Phyra84447">
    <property type="protein sequence ID" value="Phyra84447"/>
    <property type="gene ID" value="Phyra84447"/>
</dbReference>
<reference evidence="3" key="2">
    <citation type="submission" date="2015-06" db="UniProtKB">
        <authorList>
            <consortium name="EnsemblProtists"/>
        </authorList>
    </citation>
    <scope>IDENTIFICATION</scope>
    <source>
        <strain evidence="3">Pr102</strain>
    </source>
</reference>
<dbReference type="VEuPathDB" id="FungiDB:KRP22_1095"/>
<reference evidence="4" key="1">
    <citation type="journal article" date="2006" name="Science">
        <title>Phytophthora genome sequences uncover evolutionary origins and mechanisms of pathogenesis.</title>
        <authorList>
            <person name="Tyler B.M."/>
            <person name="Tripathy S."/>
            <person name="Zhang X."/>
            <person name="Dehal P."/>
            <person name="Jiang R.H."/>
            <person name="Aerts A."/>
            <person name="Arredondo F.D."/>
            <person name="Baxter L."/>
            <person name="Bensasson D."/>
            <person name="Beynon J.L."/>
            <person name="Chapman J."/>
            <person name="Damasceno C.M."/>
            <person name="Dorrance A.E."/>
            <person name="Dou D."/>
            <person name="Dickerman A.W."/>
            <person name="Dubchak I.L."/>
            <person name="Garbelotto M."/>
            <person name="Gijzen M."/>
            <person name="Gordon S.G."/>
            <person name="Govers F."/>
            <person name="Grunwald N.J."/>
            <person name="Huang W."/>
            <person name="Ivors K.L."/>
            <person name="Jones R.W."/>
            <person name="Kamoun S."/>
            <person name="Krampis K."/>
            <person name="Lamour K.H."/>
            <person name="Lee M.K."/>
            <person name="McDonald W.H."/>
            <person name="Medina M."/>
            <person name="Meijer H.J."/>
            <person name="Nordberg E.K."/>
            <person name="Maclean D.J."/>
            <person name="Ospina-Giraldo M.D."/>
            <person name="Morris P.F."/>
            <person name="Phuntumart V."/>
            <person name="Putnam N.H."/>
            <person name="Rash S."/>
            <person name="Rose J.K."/>
            <person name="Sakihama Y."/>
            <person name="Salamov A.A."/>
            <person name="Savidor A."/>
            <person name="Scheuring C.F."/>
            <person name="Smith B.M."/>
            <person name="Sobral B.W."/>
            <person name="Terry A."/>
            <person name="Torto-Alalibo T.A."/>
            <person name="Win J."/>
            <person name="Xu Z."/>
            <person name="Zhang H."/>
            <person name="Grigoriev I.V."/>
            <person name="Rokhsar D.S."/>
            <person name="Boore J.L."/>
        </authorList>
    </citation>
    <scope>NUCLEOTIDE SEQUENCE [LARGE SCALE GENOMIC DNA]</scope>
    <source>
        <strain evidence="4">Pr102</strain>
    </source>
</reference>
<keyword evidence="4" id="KW-1185">Reference proteome</keyword>
<dbReference type="eggNOG" id="ENOG502S86F">
    <property type="taxonomic scope" value="Eukaryota"/>
</dbReference>
<sequence length="316" mass="34995">MARPRYVDPRDELLMSMDVEGANAVDEDELDAHHQVLAMASAIEQLTQDFARQQEELADAYKKLQQYALREHSGEAPTPRLNVRPGGNGHCGCSHAAELEELKRLLEVKDLALAEALQQRNEHRVGLEKAEALIDELRSLHLDTTGGRVPKVAWKAPPPAPGFAATNMISRSTRNAATAIQYAQAAVGIRTPMTSAATAALLGCSGAIEVPHDERFDVESTYKQRKETGDAFWRKQYKEAVRMRKSPSPVGLQSAVTTQHNPAAAQPSLKIFSGPDNRKKKTDQLRDETVPSSRYIGISSRQNNIIKEQHRMFAKE</sequence>
<dbReference type="VEuPathDB" id="FungiDB:KRP23_13424"/>